<proteinExistence type="predicted"/>
<evidence type="ECO:0000256" key="6">
    <source>
        <dbReference type="ARBA" id="ARBA00023136"/>
    </source>
</evidence>
<feature type="transmembrane region" description="Helical" evidence="7">
    <location>
        <begin position="570"/>
        <end position="590"/>
    </location>
</feature>
<evidence type="ECO:0000313" key="10">
    <source>
        <dbReference type="Proteomes" id="UP000293520"/>
    </source>
</evidence>
<feature type="transmembrane region" description="Helical" evidence="7">
    <location>
        <begin position="58"/>
        <end position="78"/>
    </location>
</feature>
<feature type="domain" description="RCK C-terminal" evidence="8">
    <location>
        <begin position="215"/>
        <end position="299"/>
    </location>
</feature>
<keyword evidence="2" id="KW-0813">Transport</keyword>
<comment type="subcellular location">
    <subcellularLocation>
        <location evidence="1">Membrane</location>
        <topology evidence="1">Multi-pass membrane protein</topology>
    </subcellularLocation>
</comment>
<feature type="transmembrane region" description="Helical" evidence="7">
    <location>
        <begin position="402"/>
        <end position="431"/>
    </location>
</feature>
<dbReference type="Gene3D" id="3.30.70.1450">
    <property type="entry name" value="Regulator of K+ conductance, C-terminal domain"/>
    <property type="match status" value="2"/>
</dbReference>
<protein>
    <submittedName>
        <fullName evidence="9">SLC13 family permease</fullName>
    </submittedName>
</protein>
<feature type="transmembrane region" description="Helical" evidence="7">
    <location>
        <begin position="90"/>
        <end position="115"/>
    </location>
</feature>
<accession>A0A4Q9GBU9</accession>
<dbReference type="Proteomes" id="UP000293520">
    <property type="component" value="Unassembled WGS sequence"/>
</dbReference>
<reference evidence="9 10" key="1">
    <citation type="submission" date="2019-02" db="EMBL/GenBank/DDBJ databases">
        <title>Paracoccus subflavus sp. nov., isolated from marine sediment of the Pacific Ocean.</title>
        <authorList>
            <person name="Zhang G."/>
        </authorList>
    </citation>
    <scope>NUCLEOTIDE SEQUENCE [LARGE SCALE GENOMIC DNA]</scope>
    <source>
        <strain evidence="9 10">GY0581</strain>
    </source>
</reference>
<gene>
    <name evidence="9" type="ORF">EYE42_01615</name>
</gene>
<dbReference type="RefSeq" id="WP_130989553.1">
    <property type="nucleotide sequence ID" value="NZ_SISK01000001.1"/>
</dbReference>
<keyword evidence="10" id="KW-1185">Reference proteome</keyword>
<dbReference type="Pfam" id="PF02080">
    <property type="entry name" value="TrkA_C"/>
    <property type="match status" value="2"/>
</dbReference>
<dbReference type="SUPFAM" id="SSF116726">
    <property type="entry name" value="TrkA C-terminal domain-like"/>
    <property type="match status" value="2"/>
</dbReference>
<dbReference type="Pfam" id="PF03600">
    <property type="entry name" value="CitMHS"/>
    <property type="match status" value="1"/>
</dbReference>
<evidence type="ECO:0000259" key="8">
    <source>
        <dbReference type="PROSITE" id="PS51202"/>
    </source>
</evidence>
<feature type="transmembrane region" description="Helical" evidence="7">
    <location>
        <begin position="504"/>
        <end position="522"/>
    </location>
</feature>
<dbReference type="InterPro" id="IPR004680">
    <property type="entry name" value="Cit_transptr-like_dom"/>
</dbReference>
<evidence type="ECO:0000256" key="5">
    <source>
        <dbReference type="ARBA" id="ARBA00022989"/>
    </source>
</evidence>
<keyword evidence="4" id="KW-0677">Repeat</keyword>
<keyword evidence="5 7" id="KW-1133">Transmembrane helix</keyword>
<dbReference type="PANTHER" id="PTHR43652">
    <property type="entry name" value="BASIC AMINO ACID ANTIPORTER YFCC-RELATED"/>
    <property type="match status" value="1"/>
</dbReference>
<keyword evidence="6 7" id="KW-0472">Membrane</keyword>
<evidence type="ECO:0000313" key="9">
    <source>
        <dbReference type="EMBL" id="TBN43852.1"/>
    </source>
</evidence>
<dbReference type="PROSITE" id="PS51202">
    <property type="entry name" value="RCK_C"/>
    <property type="match status" value="2"/>
</dbReference>
<evidence type="ECO:0000256" key="2">
    <source>
        <dbReference type="ARBA" id="ARBA00022448"/>
    </source>
</evidence>
<dbReference type="OrthoDB" id="9809303at2"/>
<dbReference type="GO" id="GO:0008324">
    <property type="term" value="F:monoatomic cation transmembrane transporter activity"/>
    <property type="evidence" value="ECO:0007669"/>
    <property type="project" value="InterPro"/>
</dbReference>
<dbReference type="InterPro" id="IPR036721">
    <property type="entry name" value="RCK_C_sf"/>
</dbReference>
<dbReference type="PANTHER" id="PTHR43652:SF2">
    <property type="entry name" value="BASIC AMINO ACID ANTIPORTER YFCC-RELATED"/>
    <property type="match status" value="1"/>
</dbReference>
<evidence type="ECO:0000256" key="7">
    <source>
        <dbReference type="SAM" id="Phobius"/>
    </source>
</evidence>
<organism evidence="9 10">
    <name type="scientific">Paracoccus subflavus</name>
    <dbReference type="NCBI Taxonomy" id="2528244"/>
    <lineage>
        <taxon>Bacteria</taxon>
        <taxon>Pseudomonadati</taxon>
        <taxon>Pseudomonadota</taxon>
        <taxon>Alphaproteobacteria</taxon>
        <taxon>Rhodobacterales</taxon>
        <taxon>Paracoccaceae</taxon>
        <taxon>Paracoccus</taxon>
    </lineage>
</organism>
<feature type="transmembrane region" description="Helical" evidence="7">
    <location>
        <begin position="34"/>
        <end position="52"/>
    </location>
</feature>
<dbReference type="EMBL" id="SISK01000001">
    <property type="protein sequence ID" value="TBN43852.1"/>
    <property type="molecule type" value="Genomic_DNA"/>
</dbReference>
<evidence type="ECO:0000256" key="3">
    <source>
        <dbReference type="ARBA" id="ARBA00022692"/>
    </source>
</evidence>
<evidence type="ECO:0000256" key="4">
    <source>
        <dbReference type="ARBA" id="ARBA00022737"/>
    </source>
</evidence>
<feature type="domain" description="RCK C-terminal" evidence="8">
    <location>
        <begin position="300"/>
        <end position="384"/>
    </location>
</feature>
<dbReference type="GO" id="GO:0006813">
    <property type="term" value="P:potassium ion transport"/>
    <property type="evidence" value="ECO:0007669"/>
    <property type="project" value="InterPro"/>
</dbReference>
<dbReference type="InterPro" id="IPR051679">
    <property type="entry name" value="DASS-Related_Transporters"/>
</dbReference>
<evidence type="ECO:0000256" key="1">
    <source>
        <dbReference type="ARBA" id="ARBA00004141"/>
    </source>
</evidence>
<feature type="transmembrane region" description="Helical" evidence="7">
    <location>
        <begin position="147"/>
        <end position="168"/>
    </location>
</feature>
<feature type="transmembrane region" description="Helical" evidence="7">
    <location>
        <begin position="6"/>
        <end position="27"/>
    </location>
</feature>
<dbReference type="AlphaFoldDB" id="A0A4Q9GBU9"/>
<keyword evidence="3 7" id="KW-0812">Transmembrane</keyword>
<name>A0A4Q9GBU9_9RHOB</name>
<feature type="transmembrane region" description="Helical" evidence="7">
    <location>
        <begin position="531"/>
        <end position="550"/>
    </location>
</feature>
<feature type="transmembrane region" description="Helical" evidence="7">
    <location>
        <begin position="180"/>
        <end position="202"/>
    </location>
</feature>
<sequence>MLGIELTGTNAAVAMLVVVTITFVQFIREKQPPEVVAIGAVAVLLVLGLLPFESAAGVLSNAAPWTIAFMFLITGGLVRTGALDMMSRLIMARATGSPLVTLCALFGFVIVASAVMNNTPVVAVMIPIFIQLAAQLKMPASKMLIPLSYFTILGGMITLIGTSTNLLVDGVAREHGMEPFGIFEIAPVGIAVTLAGIAYFALLGRHLLPDRTSLAGFLGARRGMKYFTELAVPQDSSLVGQKAVEVSLFKREAVRLIDVLRGDLSLRRELTDVVLEPGDRVVLRSEMADLLELLGNKNLQVVDKLSSVATQTVEVLISPGAQLIGRRLGDMRLRRRYGIYVLAAHRRDQNLGRQLDDLVVRVGDTLLLEGAPEDIARLAADMGLVDVSRPSIRAYRREKAPIAIIALLAVVTLASLDVAPIMVLAFLASAVILISRCIDADEAFSFVDARLLAMIFAMLAFGQALEHTGTVGLIVDVISPWLLGLPPFVTLIAIYFLGLVLTEILSNNAVAVLLTPIAIALAESLGHDPRAYVVAVMFSATVAFATPIGYQTHMMVYGPGGYRFSDFVRVGVPLDIICGIVACLTIPLVWTL</sequence>
<feature type="transmembrane region" description="Helical" evidence="7">
    <location>
        <begin position="443"/>
        <end position="461"/>
    </location>
</feature>
<feature type="transmembrane region" description="Helical" evidence="7">
    <location>
        <begin position="473"/>
        <end position="498"/>
    </location>
</feature>
<comment type="caution">
    <text evidence="9">The sequence shown here is derived from an EMBL/GenBank/DDBJ whole genome shotgun (WGS) entry which is preliminary data.</text>
</comment>
<dbReference type="GO" id="GO:0005886">
    <property type="term" value="C:plasma membrane"/>
    <property type="evidence" value="ECO:0007669"/>
    <property type="project" value="TreeGrafter"/>
</dbReference>
<dbReference type="InterPro" id="IPR006037">
    <property type="entry name" value="RCK_C"/>
</dbReference>